<comment type="caution">
    <text evidence="8">The sequence shown here is derived from an EMBL/GenBank/DDBJ whole genome shotgun (WGS) entry which is preliminary data.</text>
</comment>
<dbReference type="SUPFAM" id="SSF55103">
    <property type="entry name" value="FAD-linked oxidases, C-terminal domain"/>
    <property type="match status" value="1"/>
</dbReference>
<proteinExistence type="inferred from homology"/>
<dbReference type="InterPro" id="IPR012951">
    <property type="entry name" value="BBE"/>
</dbReference>
<dbReference type="Gene3D" id="3.30.465.10">
    <property type="match status" value="1"/>
</dbReference>
<dbReference type="InterPro" id="IPR016164">
    <property type="entry name" value="FAD-linked_Oxase-like_C"/>
</dbReference>
<dbReference type="Proteomes" id="UP001360953">
    <property type="component" value="Unassembled WGS sequence"/>
</dbReference>
<keyword evidence="6" id="KW-0732">Signal</keyword>
<dbReference type="PANTHER" id="PTHR42973:SF39">
    <property type="entry name" value="FAD-BINDING PCMH-TYPE DOMAIN-CONTAINING PROTEIN"/>
    <property type="match status" value="1"/>
</dbReference>
<reference evidence="8 9" key="1">
    <citation type="submission" date="2024-04" db="EMBL/GenBank/DDBJ databases">
        <title>Phyllosticta paracitricarpa is synonymous to the EU quarantine fungus P. citricarpa based on phylogenomic analyses.</title>
        <authorList>
            <consortium name="Lawrence Berkeley National Laboratory"/>
            <person name="Van ingen-buijs V.A."/>
            <person name="Van westerhoven A.C."/>
            <person name="Haridas S."/>
            <person name="Skiadas P."/>
            <person name="Martin F."/>
            <person name="Groenewald J.Z."/>
            <person name="Crous P.W."/>
            <person name="Seidl M.F."/>
        </authorList>
    </citation>
    <scope>NUCLEOTIDE SEQUENCE [LARGE SCALE GENOMIC DNA]</scope>
    <source>
        <strain evidence="8 9">CPC 17464</strain>
    </source>
</reference>
<evidence type="ECO:0000256" key="3">
    <source>
        <dbReference type="ARBA" id="ARBA00022630"/>
    </source>
</evidence>
<name>A0ABR1LP72_9PEZI</name>
<evidence type="ECO:0000256" key="2">
    <source>
        <dbReference type="ARBA" id="ARBA00005466"/>
    </source>
</evidence>
<feature type="domain" description="FAD-binding PCMH-type" evidence="7">
    <location>
        <begin position="66"/>
        <end position="237"/>
    </location>
</feature>
<dbReference type="GeneID" id="92033108"/>
<evidence type="ECO:0000313" key="9">
    <source>
        <dbReference type="Proteomes" id="UP001360953"/>
    </source>
</evidence>
<dbReference type="InterPro" id="IPR050416">
    <property type="entry name" value="FAD-linked_Oxidoreductase"/>
</dbReference>
<dbReference type="Gene3D" id="3.40.462.20">
    <property type="match status" value="1"/>
</dbReference>
<protein>
    <recommendedName>
        <fullName evidence="7">FAD-binding PCMH-type domain-containing protein</fullName>
    </recommendedName>
</protein>
<keyword evidence="5" id="KW-0560">Oxidoreductase</keyword>
<feature type="signal peptide" evidence="6">
    <location>
        <begin position="1"/>
        <end position="17"/>
    </location>
</feature>
<keyword evidence="4" id="KW-0274">FAD</keyword>
<sequence length="538" mass="57006">MFFQSLACGALFAAVAAAAPASSSASSSSLASCVSQVFAASDPSQRIVTPENSTYTDARLGEKIQFEEFPAIIAYAKDVAEVAPLVNCAVAHGVPPVARSGGHHFLAYSSLNGSLVIDLSHVNHVSVSADKQTAVVGGGIRLGALYMALDAHDVTFVGGICPTVGLSGLLSAGGFNMQMRALGLTADYIAAAKVVLANGTTVEASPSSNADLFWAIRGGGGSTYGIVVEATLKLVTFPRFAAMSLEWSGGDAQTRFDIAKRFLEWGPALPKEVTSQINVYKDTISIVGVGVGLSKDELQALVDDSGLGALGNATVGVFGGCSTDNMRTFGYTSFACEADDKVDKKILNVVPDPFSKLDSYPQFSYDEATKSSTVAQADPWSRFRRLSKSFFVLDSQPLPDDVLARVLQLIAAADDASQIWGEWHAWNLTAAPAGDSAFPWRESAVAHLEFQIHGSNDTAQQQSYETLFAELESVLRPAVGPASYSGYMDASISVDHLEAYYGDNVERLVGIKQAYDPNNVFHNLYSIPVELPANVSSY</sequence>
<dbReference type="Pfam" id="PF08031">
    <property type="entry name" value="BBE"/>
    <property type="match status" value="1"/>
</dbReference>
<dbReference type="EMBL" id="JBBPEH010000006">
    <property type="protein sequence ID" value="KAK7536967.1"/>
    <property type="molecule type" value="Genomic_DNA"/>
</dbReference>
<dbReference type="InterPro" id="IPR036318">
    <property type="entry name" value="FAD-bd_PCMH-like_sf"/>
</dbReference>
<feature type="chain" id="PRO_5046971279" description="FAD-binding PCMH-type domain-containing protein" evidence="6">
    <location>
        <begin position="18"/>
        <end position="538"/>
    </location>
</feature>
<evidence type="ECO:0000259" key="7">
    <source>
        <dbReference type="PROSITE" id="PS51387"/>
    </source>
</evidence>
<evidence type="ECO:0000256" key="4">
    <source>
        <dbReference type="ARBA" id="ARBA00022827"/>
    </source>
</evidence>
<dbReference type="Pfam" id="PF01565">
    <property type="entry name" value="FAD_binding_4"/>
    <property type="match status" value="1"/>
</dbReference>
<dbReference type="PROSITE" id="PS51387">
    <property type="entry name" value="FAD_PCMH"/>
    <property type="match status" value="1"/>
</dbReference>
<evidence type="ECO:0000256" key="6">
    <source>
        <dbReference type="SAM" id="SignalP"/>
    </source>
</evidence>
<dbReference type="SUPFAM" id="SSF56176">
    <property type="entry name" value="FAD-binding/transporter-associated domain-like"/>
    <property type="match status" value="1"/>
</dbReference>
<organism evidence="8 9">
    <name type="scientific">Phyllosticta citribraziliensis</name>
    <dbReference type="NCBI Taxonomy" id="989973"/>
    <lineage>
        <taxon>Eukaryota</taxon>
        <taxon>Fungi</taxon>
        <taxon>Dikarya</taxon>
        <taxon>Ascomycota</taxon>
        <taxon>Pezizomycotina</taxon>
        <taxon>Dothideomycetes</taxon>
        <taxon>Dothideomycetes incertae sedis</taxon>
        <taxon>Botryosphaeriales</taxon>
        <taxon>Phyllostictaceae</taxon>
        <taxon>Phyllosticta</taxon>
    </lineage>
</organism>
<comment type="cofactor">
    <cofactor evidence="1">
        <name>FAD</name>
        <dbReference type="ChEBI" id="CHEBI:57692"/>
    </cofactor>
</comment>
<dbReference type="InterPro" id="IPR006094">
    <property type="entry name" value="Oxid_FAD_bind_N"/>
</dbReference>
<accession>A0ABR1LP72</accession>
<keyword evidence="3" id="KW-0285">Flavoprotein</keyword>
<evidence type="ECO:0000256" key="1">
    <source>
        <dbReference type="ARBA" id="ARBA00001974"/>
    </source>
</evidence>
<dbReference type="RefSeq" id="XP_066655118.1">
    <property type="nucleotide sequence ID" value="XM_066800202.1"/>
</dbReference>
<dbReference type="InterPro" id="IPR016166">
    <property type="entry name" value="FAD-bd_PCMH"/>
</dbReference>
<dbReference type="InterPro" id="IPR016169">
    <property type="entry name" value="FAD-bd_PCMH_sub2"/>
</dbReference>
<evidence type="ECO:0000313" key="8">
    <source>
        <dbReference type="EMBL" id="KAK7536967.1"/>
    </source>
</evidence>
<evidence type="ECO:0000256" key="5">
    <source>
        <dbReference type="ARBA" id="ARBA00023002"/>
    </source>
</evidence>
<gene>
    <name evidence="8" type="ORF">J3D65DRAFT_623931</name>
</gene>
<keyword evidence="9" id="KW-1185">Reference proteome</keyword>
<comment type="similarity">
    <text evidence="2">Belongs to the oxygen-dependent FAD-linked oxidoreductase family.</text>
</comment>
<dbReference type="PANTHER" id="PTHR42973">
    <property type="entry name" value="BINDING OXIDOREDUCTASE, PUTATIVE (AFU_ORTHOLOGUE AFUA_1G17690)-RELATED"/>
    <property type="match status" value="1"/>
</dbReference>